<comment type="caution">
    <text evidence="2">The sequence shown here is derived from an EMBL/GenBank/DDBJ whole genome shotgun (WGS) entry which is preliminary data.</text>
</comment>
<protein>
    <submittedName>
        <fullName evidence="2">Uncharacterized protein</fullName>
    </submittedName>
</protein>
<gene>
    <name evidence="2" type="ORF">B0T22DRAFT_444513</name>
</gene>
<dbReference type="EMBL" id="JAULSO010000005">
    <property type="protein sequence ID" value="KAK3682289.1"/>
    <property type="molecule type" value="Genomic_DNA"/>
</dbReference>
<evidence type="ECO:0000256" key="1">
    <source>
        <dbReference type="SAM" id="SignalP"/>
    </source>
</evidence>
<keyword evidence="1" id="KW-0732">Signal</keyword>
<name>A0AAE0X105_9PEZI</name>
<feature type="chain" id="PRO_5042167255" evidence="1">
    <location>
        <begin position="19"/>
        <end position="187"/>
    </location>
</feature>
<evidence type="ECO:0000313" key="2">
    <source>
        <dbReference type="EMBL" id="KAK3682289.1"/>
    </source>
</evidence>
<evidence type="ECO:0000313" key="3">
    <source>
        <dbReference type="Proteomes" id="UP001270362"/>
    </source>
</evidence>
<accession>A0AAE0X105</accession>
<dbReference type="AlphaFoldDB" id="A0AAE0X105"/>
<dbReference type="Proteomes" id="UP001270362">
    <property type="component" value="Unassembled WGS sequence"/>
</dbReference>
<feature type="signal peptide" evidence="1">
    <location>
        <begin position="1"/>
        <end position="18"/>
    </location>
</feature>
<reference evidence="2" key="1">
    <citation type="journal article" date="2023" name="Mol. Phylogenet. Evol.">
        <title>Genome-scale phylogeny and comparative genomics of the fungal order Sordariales.</title>
        <authorList>
            <person name="Hensen N."/>
            <person name="Bonometti L."/>
            <person name="Westerberg I."/>
            <person name="Brannstrom I.O."/>
            <person name="Guillou S."/>
            <person name="Cros-Aarteil S."/>
            <person name="Calhoun S."/>
            <person name="Haridas S."/>
            <person name="Kuo A."/>
            <person name="Mondo S."/>
            <person name="Pangilinan J."/>
            <person name="Riley R."/>
            <person name="LaButti K."/>
            <person name="Andreopoulos B."/>
            <person name="Lipzen A."/>
            <person name="Chen C."/>
            <person name="Yan M."/>
            <person name="Daum C."/>
            <person name="Ng V."/>
            <person name="Clum A."/>
            <person name="Steindorff A."/>
            <person name="Ohm R.A."/>
            <person name="Martin F."/>
            <person name="Silar P."/>
            <person name="Natvig D.O."/>
            <person name="Lalanne C."/>
            <person name="Gautier V."/>
            <person name="Ament-Velasquez S.L."/>
            <person name="Kruys A."/>
            <person name="Hutchinson M.I."/>
            <person name="Powell A.J."/>
            <person name="Barry K."/>
            <person name="Miller A.N."/>
            <person name="Grigoriev I.V."/>
            <person name="Debuchy R."/>
            <person name="Gladieux P."/>
            <person name="Hiltunen Thoren M."/>
            <person name="Johannesson H."/>
        </authorList>
    </citation>
    <scope>NUCLEOTIDE SEQUENCE</scope>
    <source>
        <strain evidence="2">CBS 314.62</strain>
    </source>
</reference>
<organism evidence="2 3">
    <name type="scientific">Podospora appendiculata</name>
    <dbReference type="NCBI Taxonomy" id="314037"/>
    <lineage>
        <taxon>Eukaryota</taxon>
        <taxon>Fungi</taxon>
        <taxon>Dikarya</taxon>
        <taxon>Ascomycota</taxon>
        <taxon>Pezizomycotina</taxon>
        <taxon>Sordariomycetes</taxon>
        <taxon>Sordariomycetidae</taxon>
        <taxon>Sordariales</taxon>
        <taxon>Podosporaceae</taxon>
        <taxon>Podospora</taxon>
    </lineage>
</organism>
<sequence>MRFSINSAFVAFGGVAVAQLPTTNLVGKINNLTAISTALIPETQSLVGNVSSLAILTSDPWTVLVGLFGLAAAVEQDTSAIRAAGPGQYVGNDARSIGNAFRTFGKITRDLVNVLIVASPLLKLVPGAAPLLLIQFTTLKSDVDDFAKTIGGSVEPGAAKNITAELATFDGTLSDAIKVFNVTSATA</sequence>
<reference evidence="2" key="2">
    <citation type="submission" date="2023-06" db="EMBL/GenBank/DDBJ databases">
        <authorList>
            <consortium name="Lawrence Berkeley National Laboratory"/>
            <person name="Haridas S."/>
            <person name="Hensen N."/>
            <person name="Bonometti L."/>
            <person name="Westerberg I."/>
            <person name="Brannstrom I.O."/>
            <person name="Guillou S."/>
            <person name="Cros-Aarteil S."/>
            <person name="Calhoun S."/>
            <person name="Kuo A."/>
            <person name="Mondo S."/>
            <person name="Pangilinan J."/>
            <person name="Riley R."/>
            <person name="Labutti K."/>
            <person name="Andreopoulos B."/>
            <person name="Lipzen A."/>
            <person name="Chen C."/>
            <person name="Yanf M."/>
            <person name="Daum C."/>
            <person name="Ng V."/>
            <person name="Clum A."/>
            <person name="Steindorff A."/>
            <person name="Ohm R."/>
            <person name="Martin F."/>
            <person name="Silar P."/>
            <person name="Natvig D."/>
            <person name="Lalanne C."/>
            <person name="Gautier V."/>
            <person name="Ament-Velasquez S.L."/>
            <person name="Kruys A."/>
            <person name="Hutchinson M.I."/>
            <person name="Powell A.J."/>
            <person name="Barry K."/>
            <person name="Miller A.N."/>
            <person name="Grigoriev I.V."/>
            <person name="Debuchy R."/>
            <person name="Gladieux P."/>
            <person name="Thoren M.H."/>
            <person name="Johannesson H."/>
        </authorList>
    </citation>
    <scope>NUCLEOTIDE SEQUENCE</scope>
    <source>
        <strain evidence="2">CBS 314.62</strain>
    </source>
</reference>
<keyword evidence="3" id="KW-1185">Reference proteome</keyword>
<proteinExistence type="predicted"/>